<feature type="signal peptide" evidence="6">
    <location>
        <begin position="1"/>
        <end position="27"/>
    </location>
</feature>
<dbReference type="PROSITE" id="PS51123">
    <property type="entry name" value="OMPA_2"/>
    <property type="match status" value="1"/>
</dbReference>
<feature type="chain" id="PRO_5020553520" evidence="6">
    <location>
        <begin position="28"/>
        <end position="402"/>
    </location>
</feature>
<dbReference type="GO" id="GO:0009279">
    <property type="term" value="C:cell outer membrane"/>
    <property type="evidence" value="ECO:0007669"/>
    <property type="project" value="UniProtKB-SubCell"/>
</dbReference>
<keyword evidence="9" id="KW-1185">Reference proteome</keyword>
<evidence type="ECO:0000256" key="6">
    <source>
        <dbReference type="SAM" id="SignalP"/>
    </source>
</evidence>
<keyword evidence="2 4" id="KW-0472">Membrane</keyword>
<dbReference type="PRINTS" id="PR01021">
    <property type="entry name" value="OMPADOMAIN"/>
</dbReference>
<evidence type="ECO:0000256" key="2">
    <source>
        <dbReference type="ARBA" id="ARBA00023136"/>
    </source>
</evidence>
<evidence type="ECO:0000313" key="9">
    <source>
        <dbReference type="Proteomes" id="UP000295543"/>
    </source>
</evidence>
<dbReference type="OrthoDB" id="9782229at2"/>
<dbReference type="PANTHER" id="PTHR30329">
    <property type="entry name" value="STATOR ELEMENT OF FLAGELLAR MOTOR COMPLEX"/>
    <property type="match status" value="1"/>
</dbReference>
<gene>
    <name evidence="8" type="ORF">E2F49_14210</name>
</gene>
<evidence type="ECO:0000256" key="1">
    <source>
        <dbReference type="ARBA" id="ARBA00004442"/>
    </source>
</evidence>
<dbReference type="AlphaFoldDB" id="A0A4V3AN55"/>
<feature type="compositionally biased region" description="Polar residues" evidence="5">
    <location>
        <begin position="381"/>
        <end position="391"/>
    </location>
</feature>
<dbReference type="Proteomes" id="UP000295543">
    <property type="component" value="Unassembled WGS sequence"/>
</dbReference>
<dbReference type="SUPFAM" id="SSF103088">
    <property type="entry name" value="OmpA-like"/>
    <property type="match status" value="1"/>
</dbReference>
<feature type="compositionally biased region" description="Low complexity" evidence="5">
    <location>
        <begin position="24"/>
        <end position="45"/>
    </location>
</feature>
<comment type="caution">
    <text evidence="8">The sequence shown here is derived from an EMBL/GenBank/DDBJ whole genome shotgun (WGS) entry which is preliminary data.</text>
</comment>
<evidence type="ECO:0000256" key="4">
    <source>
        <dbReference type="PROSITE-ProRule" id="PRU00473"/>
    </source>
</evidence>
<dbReference type="RefSeq" id="WP_133394490.1">
    <property type="nucleotide sequence ID" value="NZ_SMTG01000006.1"/>
</dbReference>
<reference evidence="8 9" key="1">
    <citation type="submission" date="2019-03" db="EMBL/GenBank/DDBJ databases">
        <title>Luteimonas zhaokaii sp.nov., isolated from the rectal contents of Plateau pika in Yushu, Qinghai Province, China.</title>
        <authorList>
            <person name="Zhang G."/>
        </authorList>
    </citation>
    <scope>NUCLEOTIDE SEQUENCE [LARGE SCALE GENOMIC DNA]</scope>
    <source>
        <strain evidence="8 9">THG-MD21</strain>
    </source>
</reference>
<dbReference type="InterPro" id="IPR006665">
    <property type="entry name" value="OmpA-like"/>
</dbReference>
<evidence type="ECO:0000256" key="5">
    <source>
        <dbReference type="SAM" id="MobiDB-lite"/>
    </source>
</evidence>
<dbReference type="InterPro" id="IPR036737">
    <property type="entry name" value="OmpA-like_sf"/>
</dbReference>
<sequence length="402" mass="41270">MQAIRYVSMGCAIALALAACTRSPAPTDDPASSTAATPAPAAPDAPRADDAAVDPAVPEMPVIPTIVVPDIVGVTPAQRALERSLASILDPVAGIRVQPARCDADGALLDGGGITRIDETGTLVRNGDAGIFRLEADGSGTANFEGGLVTVNADGSGTLNGVAEADGSEAIVRVEADGSGTYNGAWGLIRLDGQGGGTWNGERGLIATHGDGSGSWNGPEGLIRIEADGSGTWNGPHGLITNHGDGTGTIGPPARTVQMPPMPRVASAGRFPPLQKFAPPGAPCGYVITLDDRVLFDFDKSDIRSDAARTLDVLAGALRDVERRAMEVRGHTDSKGDGAYNQALSERRANAVRDALHARGVSGDIGARGFGEGQPVAPNTLDGQDNPSGRQLNRRVEIFVRA</sequence>
<dbReference type="InterPro" id="IPR006664">
    <property type="entry name" value="OMP_bac"/>
</dbReference>
<evidence type="ECO:0000313" key="8">
    <source>
        <dbReference type="EMBL" id="TDK29523.1"/>
    </source>
</evidence>
<keyword evidence="6" id="KW-0732">Signal</keyword>
<dbReference type="PANTHER" id="PTHR30329:SF21">
    <property type="entry name" value="LIPOPROTEIN YIAD-RELATED"/>
    <property type="match status" value="1"/>
</dbReference>
<dbReference type="CDD" id="cd07185">
    <property type="entry name" value="OmpA_C-like"/>
    <property type="match status" value="1"/>
</dbReference>
<proteinExistence type="predicted"/>
<dbReference type="Gene3D" id="3.30.1330.60">
    <property type="entry name" value="OmpA-like domain"/>
    <property type="match status" value="1"/>
</dbReference>
<feature type="domain" description="OmpA-like" evidence="7">
    <location>
        <begin position="283"/>
        <end position="402"/>
    </location>
</feature>
<feature type="region of interest" description="Disordered" evidence="5">
    <location>
        <begin position="367"/>
        <end position="392"/>
    </location>
</feature>
<organism evidence="8 9">
    <name type="scientific">Luteimonas terrae</name>
    <dbReference type="NCBI Taxonomy" id="1530191"/>
    <lineage>
        <taxon>Bacteria</taxon>
        <taxon>Pseudomonadati</taxon>
        <taxon>Pseudomonadota</taxon>
        <taxon>Gammaproteobacteria</taxon>
        <taxon>Lysobacterales</taxon>
        <taxon>Lysobacteraceae</taxon>
        <taxon>Luteimonas</taxon>
    </lineage>
</organism>
<protein>
    <submittedName>
        <fullName evidence="8">OmpA family protein</fullName>
    </submittedName>
</protein>
<dbReference type="PROSITE" id="PS51257">
    <property type="entry name" value="PROKAR_LIPOPROTEIN"/>
    <property type="match status" value="1"/>
</dbReference>
<accession>A0A4V3AN55</accession>
<dbReference type="EMBL" id="SMTG01000006">
    <property type="protein sequence ID" value="TDK29523.1"/>
    <property type="molecule type" value="Genomic_DNA"/>
</dbReference>
<name>A0A4V3AN55_9GAMM</name>
<feature type="region of interest" description="Disordered" evidence="5">
    <location>
        <begin position="24"/>
        <end position="52"/>
    </location>
</feature>
<keyword evidence="3" id="KW-0998">Cell outer membrane</keyword>
<comment type="subcellular location">
    <subcellularLocation>
        <location evidence="1">Cell outer membrane</location>
    </subcellularLocation>
</comment>
<evidence type="ECO:0000259" key="7">
    <source>
        <dbReference type="PROSITE" id="PS51123"/>
    </source>
</evidence>
<dbReference type="Pfam" id="PF00691">
    <property type="entry name" value="OmpA"/>
    <property type="match status" value="1"/>
</dbReference>
<evidence type="ECO:0000256" key="3">
    <source>
        <dbReference type="ARBA" id="ARBA00023237"/>
    </source>
</evidence>
<dbReference type="InterPro" id="IPR050330">
    <property type="entry name" value="Bact_OuterMem_StrucFunc"/>
</dbReference>